<keyword evidence="5" id="KW-0862">Zinc</keyword>
<feature type="repeat" description="Filamin" evidence="7">
    <location>
        <begin position="453"/>
        <end position="556"/>
    </location>
</feature>
<dbReference type="PANTHER" id="PTHR25462:SF291">
    <property type="entry name" value="E3 UBIQUITIN-PROTEIN LIGASE TRIM45"/>
    <property type="match status" value="1"/>
</dbReference>
<dbReference type="SMART" id="SM00336">
    <property type="entry name" value="BBOX"/>
    <property type="match status" value="2"/>
</dbReference>
<evidence type="ECO:0000256" key="7">
    <source>
        <dbReference type="PROSITE-ProRule" id="PRU00087"/>
    </source>
</evidence>
<dbReference type="Pfam" id="PF13445">
    <property type="entry name" value="zf-RING_UBOX"/>
    <property type="match status" value="1"/>
</dbReference>
<feature type="region of interest" description="Disordered" evidence="9">
    <location>
        <begin position="21"/>
        <end position="56"/>
    </location>
</feature>
<dbReference type="PANTHER" id="PTHR25462">
    <property type="entry name" value="BONUS, ISOFORM C-RELATED"/>
    <property type="match status" value="1"/>
</dbReference>
<proteinExistence type="inferred from homology"/>
<keyword evidence="4 6" id="KW-0863">Zinc-finger</keyword>
<gene>
    <name evidence="11" type="ORF">LSINAPIS_LOCUS5424</name>
</gene>
<dbReference type="InterPro" id="IPR013083">
    <property type="entry name" value="Znf_RING/FYVE/PHD"/>
</dbReference>
<comment type="similarity">
    <text evidence="1">Belongs to the TRIM/RBCC family.</text>
</comment>
<feature type="coiled-coil region" evidence="8">
    <location>
        <begin position="333"/>
        <end position="390"/>
    </location>
</feature>
<keyword evidence="12" id="KW-1185">Reference proteome</keyword>
<dbReference type="SUPFAM" id="SSF81296">
    <property type="entry name" value="E set domains"/>
    <property type="match status" value="1"/>
</dbReference>
<evidence type="ECO:0000256" key="6">
    <source>
        <dbReference type="PROSITE-ProRule" id="PRU00024"/>
    </source>
</evidence>
<organism evidence="11 12">
    <name type="scientific">Leptidea sinapis</name>
    <dbReference type="NCBI Taxonomy" id="189913"/>
    <lineage>
        <taxon>Eukaryota</taxon>
        <taxon>Metazoa</taxon>
        <taxon>Ecdysozoa</taxon>
        <taxon>Arthropoda</taxon>
        <taxon>Hexapoda</taxon>
        <taxon>Insecta</taxon>
        <taxon>Pterygota</taxon>
        <taxon>Neoptera</taxon>
        <taxon>Endopterygota</taxon>
        <taxon>Lepidoptera</taxon>
        <taxon>Glossata</taxon>
        <taxon>Ditrysia</taxon>
        <taxon>Papilionoidea</taxon>
        <taxon>Pieridae</taxon>
        <taxon>Dismorphiinae</taxon>
        <taxon>Leptidea</taxon>
    </lineage>
</organism>
<evidence type="ECO:0000256" key="3">
    <source>
        <dbReference type="ARBA" id="ARBA00022737"/>
    </source>
</evidence>
<dbReference type="Pfam" id="PF00630">
    <property type="entry name" value="Filamin"/>
    <property type="match status" value="1"/>
</dbReference>
<reference evidence="11 12" key="1">
    <citation type="submission" date="2017-07" db="EMBL/GenBank/DDBJ databases">
        <authorList>
            <person name="Talla V."/>
            <person name="Backstrom N."/>
        </authorList>
    </citation>
    <scope>NUCLEOTIDE SEQUENCE [LARGE SCALE GENOMIC DNA]</scope>
</reference>
<evidence type="ECO:0000256" key="9">
    <source>
        <dbReference type="SAM" id="MobiDB-lite"/>
    </source>
</evidence>
<feature type="region of interest" description="Disordered" evidence="9">
    <location>
        <begin position="105"/>
        <end position="145"/>
    </location>
</feature>
<dbReference type="Gene3D" id="3.30.40.10">
    <property type="entry name" value="Zinc/RING finger domain, C3HC4 (zinc finger)"/>
    <property type="match status" value="1"/>
</dbReference>
<dbReference type="InterPro" id="IPR027370">
    <property type="entry name" value="Znf-RING_euk"/>
</dbReference>
<dbReference type="GO" id="GO:0008270">
    <property type="term" value="F:zinc ion binding"/>
    <property type="evidence" value="ECO:0007669"/>
    <property type="project" value="UniProtKB-KW"/>
</dbReference>
<evidence type="ECO:0000259" key="10">
    <source>
        <dbReference type="PROSITE" id="PS50119"/>
    </source>
</evidence>
<name>A0A5E4Q4J2_9NEOP</name>
<dbReference type="EMBL" id="FZQP02001559">
    <property type="protein sequence ID" value="VVC93175.1"/>
    <property type="molecule type" value="Genomic_DNA"/>
</dbReference>
<keyword evidence="3" id="KW-0677">Repeat</keyword>
<dbReference type="SUPFAM" id="SSF57845">
    <property type="entry name" value="B-box zinc-binding domain"/>
    <property type="match status" value="1"/>
</dbReference>
<sequence>MEIDRLLYIFGSFSRKKQDRRKSLEQTSVSAGNSPMKVPRNLRPDSQNSQVAPRTSAYDVPRVVVKEWECGICKKELVEPRLLACLHSFCTRCLQSLPLEGEAETWSDTAGSLQPSSSSRSGSGSGSAGSGYESERNSDSDASLNQKPRKFGIYTKKISGKSIHFVVCPGCSGETPLPLGGISALPLNYVLLRKIANQDSSSVLCDLCSSDNKAQCRCEECLLSICSSCCESHRKQKGTSKHALQPLHTPARFCSFHTKCELTVYCATCQQVVCRDCCVVSHSGHALANATRAATERSRQLREACDRAKHVPNNVERATRILNAHAFEVESQATRVEAEIRSWTEEYKRAVEAHGRALCTAAARARNTYRQRLEEKTKDLDDRINFAHEAVNFAEELLSEGKDEELLSLSAPVLRRLERLTELQRLAEPPRCELRFAPDAALPDSHLVGRVLTQAADPDKCVLNTEGFQDLQVDCPHEAIMELRDSNGERIWCGGEQVCGYFRRRDASARPAIARVLDRADGSYSLTFIAPAPGAYLLAVTLNNTPIKNSPFPCAARVVKAHSGQYHCCAFCSSGGRRDVTCGCGSSMGGGYKGCGHGHDGWPGTRHWSCCGNTRRKSPCTRPSQQLYQFSL</sequence>
<dbReference type="SMART" id="SM00184">
    <property type="entry name" value="RING"/>
    <property type="match status" value="1"/>
</dbReference>
<dbReference type="SMART" id="SM00557">
    <property type="entry name" value="IG_FLMN"/>
    <property type="match status" value="1"/>
</dbReference>
<dbReference type="Pfam" id="PF00643">
    <property type="entry name" value="zf-B_box"/>
    <property type="match status" value="1"/>
</dbReference>
<dbReference type="InterPro" id="IPR017907">
    <property type="entry name" value="Znf_RING_CS"/>
</dbReference>
<dbReference type="InterPro" id="IPR014756">
    <property type="entry name" value="Ig_E-set"/>
</dbReference>
<feature type="domain" description="B box-type" evidence="10">
    <location>
        <begin position="200"/>
        <end position="247"/>
    </location>
</feature>
<dbReference type="PROSITE" id="PS50119">
    <property type="entry name" value="ZF_BBOX"/>
    <property type="match status" value="2"/>
</dbReference>
<evidence type="ECO:0000256" key="2">
    <source>
        <dbReference type="ARBA" id="ARBA00022723"/>
    </source>
</evidence>
<dbReference type="PROSITE" id="PS00518">
    <property type="entry name" value="ZF_RING_1"/>
    <property type="match status" value="1"/>
</dbReference>
<accession>A0A5E4Q4J2</accession>
<dbReference type="InterPro" id="IPR017868">
    <property type="entry name" value="Filamin/ABP280_repeat-like"/>
</dbReference>
<evidence type="ECO:0000256" key="8">
    <source>
        <dbReference type="SAM" id="Coils"/>
    </source>
</evidence>
<evidence type="ECO:0000256" key="5">
    <source>
        <dbReference type="ARBA" id="ARBA00022833"/>
    </source>
</evidence>
<dbReference type="InterPro" id="IPR013783">
    <property type="entry name" value="Ig-like_fold"/>
</dbReference>
<evidence type="ECO:0000256" key="1">
    <source>
        <dbReference type="ARBA" id="ARBA00008518"/>
    </source>
</evidence>
<dbReference type="AlphaFoldDB" id="A0A5E4Q4J2"/>
<dbReference type="InterPro" id="IPR001298">
    <property type="entry name" value="Filamin/ABP280_rpt"/>
</dbReference>
<keyword evidence="2" id="KW-0479">Metal-binding</keyword>
<dbReference type="InterPro" id="IPR001841">
    <property type="entry name" value="Znf_RING"/>
</dbReference>
<evidence type="ECO:0000313" key="11">
    <source>
        <dbReference type="EMBL" id="VVC93175.1"/>
    </source>
</evidence>
<dbReference type="GO" id="GO:0005654">
    <property type="term" value="C:nucleoplasm"/>
    <property type="evidence" value="ECO:0007669"/>
    <property type="project" value="TreeGrafter"/>
</dbReference>
<dbReference type="InterPro" id="IPR047153">
    <property type="entry name" value="TRIM45/56/19-like"/>
</dbReference>
<dbReference type="GO" id="GO:0061630">
    <property type="term" value="F:ubiquitin protein ligase activity"/>
    <property type="evidence" value="ECO:0007669"/>
    <property type="project" value="TreeGrafter"/>
</dbReference>
<dbReference type="Gene3D" id="2.60.40.10">
    <property type="entry name" value="Immunoglobulins"/>
    <property type="match status" value="1"/>
</dbReference>
<dbReference type="Proteomes" id="UP000324832">
    <property type="component" value="Unassembled WGS sequence"/>
</dbReference>
<dbReference type="PROSITE" id="PS50194">
    <property type="entry name" value="FILAMIN_REPEAT"/>
    <property type="match status" value="1"/>
</dbReference>
<dbReference type="Gene3D" id="3.30.160.60">
    <property type="entry name" value="Classic Zinc Finger"/>
    <property type="match status" value="1"/>
</dbReference>
<feature type="compositionally biased region" description="Polar residues" evidence="9">
    <location>
        <begin position="44"/>
        <end position="53"/>
    </location>
</feature>
<dbReference type="SUPFAM" id="SSF57850">
    <property type="entry name" value="RING/U-box"/>
    <property type="match status" value="1"/>
</dbReference>
<keyword evidence="8" id="KW-0175">Coiled coil</keyword>
<feature type="domain" description="B box-type" evidence="10">
    <location>
        <begin position="249"/>
        <end position="290"/>
    </location>
</feature>
<evidence type="ECO:0000313" key="12">
    <source>
        <dbReference type="Proteomes" id="UP000324832"/>
    </source>
</evidence>
<evidence type="ECO:0000256" key="4">
    <source>
        <dbReference type="ARBA" id="ARBA00022771"/>
    </source>
</evidence>
<dbReference type="InterPro" id="IPR000315">
    <property type="entry name" value="Znf_B-box"/>
</dbReference>
<feature type="compositionally biased region" description="Low complexity" evidence="9">
    <location>
        <begin position="111"/>
        <end position="122"/>
    </location>
</feature>
<protein>
    <recommendedName>
        <fullName evidence="10">B box-type domain-containing protein</fullName>
    </recommendedName>
</protein>